<dbReference type="SUPFAM" id="SSF51261">
    <property type="entry name" value="Duplicated hybrid motif"/>
    <property type="match status" value="1"/>
</dbReference>
<feature type="region of interest" description="Disordered" evidence="1">
    <location>
        <begin position="128"/>
        <end position="153"/>
    </location>
</feature>
<feature type="compositionally biased region" description="Low complexity" evidence="1">
    <location>
        <begin position="130"/>
        <end position="146"/>
    </location>
</feature>
<dbReference type="Pfam" id="PF06605">
    <property type="entry name" value="Prophage_tail"/>
    <property type="match status" value="1"/>
</dbReference>
<dbReference type="GO" id="GO:0004222">
    <property type="term" value="F:metalloendopeptidase activity"/>
    <property type="evidence" value="ECO:0007669"/>
    <property type="project" value="TreeGrafter"/>
</dbReference>
<dbReference type="PANTHER" id="PTHR21666:SF270">
    <property type="entry name" value="MUREIN HYDROLASE ACTIVATOR ENVC"/>
    <property type="match status" value="1"/>
</dbReference>
<dbReference type="Proteomes" id="UP000503169">
    <property type="component" value="Chromosome"/>
</dbReference>
<dbReference type="CDD" id="cd12797">
    <property type="entry name" value="M23_peptidase"/>
    <property type="match status" value="1"/>
</dbReference>
<gene>
    <name evidence="5" type="ORF">HCY95_01390</name>
</gene>
<evidence type="ECO:0000313" key="5">
    <source>
        <dbReference type="EMBL" id="QIX58951.1"/>
    </source>
</evidence>
<evidence type="ECO:0000313" key="6">
    <source>
        <dbReference type="Proteomes" id="UP000503169"/>
    </source>
</evidence>
<evidence type="ECO:0000259" key="3">
    <source>
        <dbReference type="Pfam" id="PF06605"/>
    </source>
</evidence>
<proteinExistence type="predicted"/>
<feature type="compositionally biased region" description="Polar residues" evidence="1">
    <location>
        <begin position="1"/>
        <end position="13"/>
    </location>
</feature>
<feature type="region of interest" description="Disordered" evidence="1">
    <location>
        <begin position="1"/>
        <end position="20"/>
    </location>
</feature>
<dbReference type="Gene3D" id="2.70.70.10">
    <property type="entry name" value="Glucose Permease (Domain IIA)"/>
    <property type="match status" value="1"/>
</dbReference>
<dbReference type="AlphaFoldDB" id="A0AAJ4GFW2"/>
<reference evidence="5 6" key="1">
    <citation type="submission" date="2020-04" db="EMBL/GenBank/DDBJ databases">
        <title>Novel strain L. Fermentum HFD1 producer antibacterial peptides.</title>
        <authorList>
            <person name="Ozhegov G.D."/>
            <person name="Pavlova A.S."/>
            <person name="Zhuravleva D.E."/>
            <person name="Gogoleva N.V."/>
            <person name="Shagimardanova E.I."/>
            <person name="Markelova M.I."/>
            <person name="Yarullina D.R."/>
            <person name="Kayumov A.R."/>
        </authorList>
    </citation>
    <scope>NUCLEOTIDE SEQUENCE [LARGE SCALE GENOMIC DNA]</scope>
    <source>
        <strain evidence="5 6">HFD1</strain>
    </source>
</reference>
<dbReference type="Pfam" id="PF18994">
    <property type="entry name" value="Prophage_tailD1"/>
    <property type="match status" value="1"/>
</dbReference>
<dbReference type="Gene3D" id="6.20.110.10">
    <property type="match status" value="1"/>
</dbReference>
<dbReference type="RefSeq" id="WP_168183534.1">
    <property type="nucleotide sequence ID" value="NZ_CP050919.1"/>
</dbReference>
<feature type="domain" description="Tail spike" evidence="3">
    <location>
        <begin position="155"/>
        <end position="561"/>
    </location>
</feature>
<dbReference type="InterPro" id="IPR010572">
    <property type="entry name" value="Tail_dom"/>
</dbReference>
<evidence type="ECO:0008006" key="7">
    <source>
        <dbReference type="Google" id="ProtNLM"/>
    </source>
</evidence>
<feature type="domain" description="Prophage endopeptidase tail N-terminal" evidence="4">
    <location>
        <begin position="7"/>
        <end position="90"/>
    </location>
</feature>
<organism evidence="5 6">
    <name type="scientific">Limosilactobacillus fermentum</name>
    <name type="common">Lactobacillus fermentum</name>
    <dbReference type="NCBI Taxonomy" id="1613"/>
    <lineage>
        <taxon>Bacteria</taxon>
        <taxon>Bacillati</taxon>
        <taxon>Bacillota</taxon>
        <taxon>Bacilli</taxon>
        <taxon>Lactobacillales</taxon>
        <taxon>Lactobacillaceae</taxon>
        <taxon>Limosilactobacillus</taxon>
    </lineage>
</organism>
<dbReference type="InterPro" id="IPR044051">
    <property type="entry name" value="Prophage_tail_N"/>
</dbReference>
<name>A0AAJ4GFW2_LIMFE</name>
<feature type="domain" description="M23ase beta-sheet core" evidence="2">
    <location>
        <begin position="315"/>
        <end position="402"/>
    </location>
</feature>
<accession>A0AAJ4GFW2</accession>
<evidence type="ECO:0000256" key="1">
    <source>
        <dbReference type="SAM" id="MobiDB-lite"/>
    </source>
</evidence>
<sequence>MQTNEKLIVQGSQRSEREPLNSIDPDTFCITWDMNSSWSLQFTAKQDNSLAYAMLDSETSLFWGGQEYIIKQAEPDYSEGVSAKNIVATHVYTELSRVRIYKEYIDQSDPSNSNQTDVRVAEDALTATPNGTSKTTQNGNTTITVTKTDESDTGENQKYYSVDDVLSTYLKGNSLGFTWEVIGNFDKTRIEEITEGSGSDMLSQIVDHWPTAIIYPDNRNIRVYDLNSFQKDHGNRLDYLRNTTEIKLTSDSTSITNEVMCIGARYSLETETETTTESADGGTWGWPFPSVGKGSFTGAQLFGVNAGGEFRQNGFHDGLDFGSVDHPGSEVHAIHGGKVTIKSYGGPSISYYVVTHSDDGYNVEYQEAFSSMNDITVNVGDTVKTGDVIGYRRTDHLHVGVTKASIPGAFSSAFINNGTWLDPESLIENGTDGESEGDTESTSNTVEYYYFRPFLTKVQSSIDKYGEHPMDPIDDSRFTDAKAMEEYALSKLQPEPALSVDVSTFENFNPIAGDVMTLKIKDGSILTHLAVVGYTWYPESPTNPTQLTLNTNPQNILDYQSGYSRKITQALNNMNDRVAEMLSNTEKSVWTQNEVNTFGSNLELHQSEQSTSTK</sequence>
<dbReference type="InterPro" id="IPR011055">
    <property type="entry name" value="Dup_hybrid_motif"/>
</dbReference>
<dbReference type="Gene3D" id="3.55.50.40">
    <property type="match status" value="1"/>
</dbReference>
<protein>
    <recommendedName>
        <fullName evidence="7">Peptidase M23</fullName>
    </recommendedName>
</protein>
<dbReference type="InterPro" id="IPR016047">
    <property type="entry name" value="M23ase_b-sheet_dom"/>
</dbReference>
<evidence type="ECO:0000259" key="2">
    <source>
        <dbReference type="Pfam" id="PF01551"/>
    </source>
</evidence>
<dbReference type="Pfam" id="PF01551">
    <property type="entry name" value="Peptidase_M23"/>
    <property type="match status" value="1"/>
</dbReference>
<evidence type="ECO:0000259" key="4">
    <source>
        <dbReference type="Pfam" id="PF18994"/>
    </source>
</evidence>
<dbReference type="EMBL" id="CP050919">
    <property type="protein sequence ID" value="QIX58951.1"/>
    <property type="molecule type" value="Genomic_DNA"/>
</dbReference>
<dbReference type="PANTHER" id="PTHR21666">
    <property type="entry name" value="PEPTIDASE-RELATED"/>
    <property type="match status" value="1"/>
</dbReference>
<dbReference type="InterPro" id="IPR050570">
    <property type="entry name" value="Cell_wall_metabolism_enzyme"/>
</dbReference>